<dbReference type="GO" id="GO:0003677">
    <property type="term" value="F:DNA binding"/>
    <property type="evidence" value="ECO:0007669"/>
    <property type="project" value="UniProtKB-KW"/>
</dbReference>
<keyword evidence="2" id="KW-0805">Transcription regulation</keyword>
<name>A0A2T8F7T0_9ACTN</name>
<dbReference type="Proteomes" id="UP000246018">
    <property type="component" value="Unassembled WGS sequence"/>
</dbReference>
<dbReference type="GO" id="GO:0003700">
    <property type="term" value="F:DNA-binding transcription factor activity"/>
    <property type="evidence" value="ECO:0007669"/>
    <property type="project" value="InterPro"/>
</dbReference>
<organism evidence="6 7">
    <name type="scientific">Nocardioides gansuensis</name>
    <dbReference type="NCBI Taxonomy" id="2138300"/>
    <lineage>
        <taxon>Bacteria</taxon>
        <taxon>Bacillati</taxon>
        <taxon>Actinomycetota</taxon>
        <taxon>Actinomycetes</taxon>
        <taxon>Propionibacteriales</taxon>
        <taxon>Nocardioidaceae</taxon>
        <taxon>Nocardioides</taxon>
    </lineage>
</organism>
<accession>A0A2T8F7T0</accession>
<dbReference type="PRINTS" id="PR00039">
    <property type="entry name" value="HTHLYSR"/>
</dbReference>
<dbReference type="FunFam" id="1.10.10.10:FF:000001">
    <property type="entry name" value="LysR family transcriptional regulator"/>
    <property type="match status" value="1"/>
</dbReference>
<evidence type="ECO:0000256" key="3">
    <source>
        <dbReference type="ARBA" id="ARBA00023125"/>
    </source>
</evidence>
<feature type="domain" description="HTH lysR-type" evidence="5">
    <location>
        <begin position="1"/>
        <end position="58"/>
    </location>
</feature>
<dbReference type="GO" id="GO:0032993">
    <property type="term" value="C:protein-DNA complex"/>
    <property type="evidence" value="ECO:0007669"/>
    <property type="project" value="TreeGrafter"/>
</dbReference>
<evidence type="ECO:0000256" key="4">
    <source>
        <dbReference type="ARBA" id="ARBA00023163"/>
    </source>
</evidence>
<dbReference type="Gene3D" id="1.10.10.10">
    <property type="entry name" value="Winged helix-like DNA-binding domain superfamily/Winged helix DNA-binding domain"/>
    <property type="match status" value="1"/>
</dbReference>
<dbReference type="PANTHER" id="PTHR30346:SF29">
    <property type="entry name" value="LYSR SUBSTRATE-BINDING"/>
    <property type="match status" value="1"/>
</dbReference>
<dbReference type="RefSeq" id="WP_116573514.1">
    <property type="nucleotide sequence ID" value="NZ_QDGZ01000007.1"/>
</dbReference>
<dbReference type="PROSITE" id="PS50931">
    <property type="entry name" value="HTH_LYSR"/>
    <property type="match status" value="1"/>
</dbReference>
<keyword evidence="3" id="KW-0238">DNA-binding</keyword>
<dbReference type="SUPFAM" id="SSF53850">
    <property type="entry name" value="Periplasmic binding protein-like II"/>
    <property type="match status" value="1"/>
</dbReference>
<keyword evidence="4" id="KW-0804">Transcription</keyword>
<gene>
    <name evidence="6" type="ORF">DDE18_17420</name>
</gene>
<comment type="caution">
    <text evidence="6">The sequence shown here is derived from an EMBL/GenBank/DDBJ whole genome shotgun (WGS) entry which is preliminary data.</text>
</comment>
<comment type="similarity">
    <text evidence="1">Belongs to the LysR transcriptional regulatory family.</text>
</comment>
<dbReference type="Pfam" id="PF00126">
    <property type="entry name" value="HTH_1"/>
    <property type="match status" value="1"/>
</dbReference>
<dbReference type="InterPro" id="IPR036388">
    <property type="entry name" value="WH-like_DNA-bd_sf"/>
</dbReference>
<evidence type="ECO:0000259" key="5">
    <source>
        <dbReference type="PROSITE" id="PS50931"/>
    </source>
</evidence>
<reference evidence="6 7" key="1">
    <citation type="submission" date="2018-04" db="EMBL/GenBank/DDBJ databases">
        <title>Genome of Nocardioides gansuensis WSJ-1.</title>
        <authorList>
            <person name="Wu S."/>
            <person name="Wang G."/>
        </authorList>
    </citation>
    <scope>NUCLEOTIDE SEQUENCE [LARGE SCALE GENOMIC DNA]</scope>
    <source>
        <strain evidence="6 7">WSJ-1</strain>
    </source>
</reference>
<evidence type="ECO:0000256" key="2">
    <source>
        <dbReference type="ARBA" id="ARBA00023015"/>
    </source>
</evidence>
<sequence length="312" mass="33197">MRFEQLEYLLAITRHTSLRRAGEELHVSQSALSEAISRLERELGVRLLERQRSGVRISPAGRELLPSITDVLDAVARLRSAAGDGLIAGRELRLGTVSTGTAAIVLPAVRAFQSARDGVTVEIRSLQRAEVVAGLAEGSLDLGLVNMLDGDDPLPGLESIPLLTGRPVAVVPSQHPFAAWPSVDVDDLRGERFIGLRSGYQMHRIAHRLFGTDPPAQRHAADGAEMAKQMVAAGIGVAVLPDFSVTDDPLLAAGLLAVVPLAVTQPTVTMAALHPAKERLPEAVHDLLSHLVVRARGLVRDSSLRATAGTSP</sequence>
<evidence type="ECO:0000313" key="7">
    <source>
        <dbReference type="Proteomes" id="UP000246018"/>
    </source>
</evidence>
<protein>
    <submittedName>
        <fullName evidence="6">LysR family transcriptional regulator</fullName>
    </submittedName>
</protein>
<evidence type="ECO:0000313" key="6">
    <source>
        <dbReference type="EMBL" id="PVG81749.1"/>
    </source>
</evidence>
<proteinExistence type="inferred from homology"/>
<dbReference type="InterPro" id="IPR000847">
    <property type="entry name" value="LysR_HTH_N"/>
</dbReference>
<dbReference type="PANTHER" id="PTHR30346">
    <property type="entry name" value="TRANSCRIPTIONAL DUAL REGULATOR HCAR-RELATED"/>
    <property type="match status" value="1"/>
</dbReference>
<dbReference type="OrthoDB" id="3181812at2"/>
<dbReference type="InterPro" id="IPR036390">
    <property type="entry name" value="WH_DNA-bd_sf"/>
</dbReference>
<dbReference type="AlphaFoldDB" id="A0A2T8F7T0"/>
<dbReference type="CDD" id="cd05466">
    <property type="entry name" value="PBP2_LTTR_substrate"/>
    <property type="match status" value="1"/>
</dbReference>
<dbReference type="EMBL" id="QDGZ01000007">
    <property type="protein sequence ID" value="PVG81749.1"/>
    <property type="molecule type" value="Genomic_DNA"/>
</dbReference>
<dbReference type="InterPro" id="IPR005119">
    <property type="entry name" value="LysR_subst-bd"/>
</dbReference>
<dbReference type="SUPFAM" id="SSF46785">
    <property type="entry name" value="Winged helix' DNA-binding domain"/>
    <property type="match status" value="1"/>
</dbReference>
<evidence type="ECO:0000256" key="1">
    <source>
        <dbReference type="ARBA" id="ARBA00009437"/>
    </source>
</evidence>
<dbReference type="Gene3D" id="3.40.190.10">
    <property type="entry name" value="Periplasmic binding protein-like II"/>
    <property type="match status" value="2"/>
</dbReference>
<keyword evidence="7" id="KW-1185">Reference proteome</keyword>
<dbReference type="Pfam" id="PF03466">
    <property type="entry name" value="LysR_substrate"/>
    <property type="match status" value="1"/>
</dbReference>